<feature type="transmembrane region" description="Helical" evidence="1">
    <location>
        <begin position="440"/>
        <end position="458"/>
    </location>
</feature>
<evidence type="ECO:0000313" key="3">
    <source>
        <dbReference type="Proteomes" id="UP000321793"/>
    </source>
</evidence>
<keyword evidence="1" id="KW-1133">Transmembrane helix</keyword>
<keyword evidence="3" id="KW-1185">Reference proteome</keyword>
<dbReference type="Proteomes" id="UP000321793">
    <property type="component" value="Unassembled WGS sequence"/>
</dbReference>
<accession>A0A512T0F0</accession>
<comment type="caution">
    <text evidence="2">The sequence shown here is derived from an EMBL/GenBank/DDBJ whole genome shotgun (WGS) entry which is preliminary data.</text>
</comment>
<feature type="transmembrane region" description="Helical" evidence="1">
    <location>
        <begin position="545"/>
        <end position="565"/>
    </location>
</feature>
<proteinExistence type="predicted"/>
<feature type="transmembrane region" description="Helical" evidence="1">
    <location>
        <begin position="153"/>
        <end position="172"/>
    </location>
</feature>
<dbReference type="AlphaFoldDB" id="A0A512T0F0"/>
<feature type="transmembrane region" description="Helical" evidence="1">
    <location>
        <begin position="255"/>
        <end position="275"/>
    </location>
</feature>
<dbReference type="EMBL" id="BKBA01000008">
    <property type="protein sequence ID" value="GEQ13659.1"/>
    <property type="molecule type" value="Genomic_DNA"/>
</dbReference>
<keyword evidence="1" id="KW-0812">Transmembrane</keyword>
<gene>
    <name evidence="2" type="ORF">KLO01_17060</name>
</gene>
<feature type="transmembrane region" description="Helical" evidence="1">
    <location>
        <begin position="60"/>
        <end position="88"/>
    </location>
</feature>
<protein>
    <recommendedName>
        <fullName evidence="4">DUF3592 domain-containing protein</fullName>
    </recommendedName>
</protein>
<feature type="transmembrane region" description="Helical" evidence="1">
    <location>
        <begin position="100"/>
        <end position="118"/>
    </location>
</feature>
<reference evidence="2 3" key="1">
    <citation type="submission" date="2019-07" db="EMBL/GenBank/DDBJ databases">
        <title>Whole genome shotgun sequence of Knoellia locipacati NBRC 109775.</title>
        <authorList>
            <person name="Hosoyama A."/>
            <person name="Uohara A."/>
            <person name="Ohji S."/>
            <person name="Ichikawa N."/>
        </authorList>
    </citation>
    <scope>NUCLEOTIDE SEQUENCE [LARGE SCALE GENOMIC DNA]</scope>
    <source>
        <strain evidence="2 3">NBRC 109775</strain>
    </source>
</reference>
<evidence type="ECO:0008006" key="4">
    <source>
        <dbReference type="Google" id="ProtNLM"/>
    </source>
</evidence>
<keyword evidence="1" id="KW-0472">Membrane</keyword>
<evidence type="ECO:0000313" key="2">
    <source>
        <dbReference type="EMBL" id="GEQ13659.1"/>
    </source>
</evidence>
<evidence type="ECO:0000256" key="1">
    <source>
        <dbReference type="SAM" id="Phobius"/>
    </source>
</evidence>
<dbReference type="RefSeq" id="WP_186827977.1">
    <property type="nucleotide sequence ID" value="NZ_BAABDN010000001.1"/>
</dbReference>
<sequence length="569" mass="61350">MTTGFTDERVRAWVAAAPLRWPRWVLAGLWVAAFVVSSMSDTAPCTTDSPCGPEPDFSVALVLCLGALALLWWRPFVAAACAVVFAVLDLAFDDVVTARVAWPVVALAFVAYAVHVRSRTQRQRDIARAASVVLPPWPPGLQRPLRTDRPHRLMALAAMVLVLVATGSVFGYERATGLDAEHSARSRVVEGVVLSHEDDEGYQRVQLTDRPEGFPAVVDVLFLDVPDVGADVAVQVDPQDPSWTHAIAEPPDRTWWFTLGLGALLVAGLLGERLLSVRVRRRHLEGSAHEVGVPVRVFTDDLDFVGIVATDSTRGLAEFPVDENLRLARAEDRRVTAPVETYLVGDVRHGGWAALASPTGLRLPMGAISALPEGTEVDLDSFDRDPEDVRDWSEEVPMGTIPVPLPVTVEAPLWRRLAGALVAVVAVAVGTWLLRDDEVGFSGIGVVVGTGSAMHWGLDQLAHRIRVTRDGFEMSTVFHRMSSPMGAVREVRHDGEAALVVFDDESVLDITPGDGDHRGLAAAIEHAVASAPRLSRNAVPTGGELAWTAVAFGLGVVVLAGSWLVHWLG</sequence>
<name>A0A512T0F0_9MICO</name>
<organism evidence="2 3">
    <name type="scientific">Knoellia locipacati</name>
    <dbReference type="NCBI Taxonomy" id="882824"/>
    <lineage>
        <taxon>Bacteria</taxon>
        <taxon>Bacillati</taxon>
        <taxon>Actinomycetota</taxon>
        <taxon>Actinomycetes</taxon>
        <taxon>Micrococcales</taxon>
        <taxon>Intrasporangiaceae</taxon>
        <taxon>Knoellia</taxon>
    </lineage>
</organism>
<feature type="transmembrane region" description="Helical" evidence="1">
    <location>
        <begin position="417"/>
        <end position="434"/>
    </location>
</feature>